<keyword evidence="2" id="KW-0560">Oxidoreductase</keyword>
<gene>
    <name evidence="5" type="primary">xdhB</name>
    <name evidence="5" type="ORF">KSMBR1_1091</name>
</gene>
<dbReference type="GO" id="GO:0005506">
    <property type="term" value="F:iron ion binding"/>
    <property type="evidence" value="ECO:0007669"/>
    <property type="project" value="InterPro"/>
</dbReference>
<dbReference type="SUPFAM" id="SSF56003">
    <property type="entry name" value="Molybdenum cofactor-binding domain"/>
    <property type="match status" value="1"/>
</dbReference>
<dbReference type="InterPro" id="IPR016208">
    <property type="entry name" value="Ald_Oxase/xanthine_DH-like"/>
</dbReference>
<protein>
    <recommendedName>
        <fullName evidence="4">Aldehyde oxidase/xanthine dehydrogenase a/b hammerhead domain-containing protein</fullName>
    </recommendedName>
</protein>
<dbReference type="KEGG" id="kst:KSMBR1_1091"/>
<dbReference type="InterPro" id="IPR036856">
    <property type="entry name" value="Ald_Oxase/Xan_DH_a/b_sf"/>
</dbReference>
<dbReference type="AlphaFoldDB" id="A0A2C9CCT8"/>
<keyword evidence="6" id="KW-1185">Reference proteome</keyword>
<keyword evidence="1" id="KW-0500">Molybdenum</keyword>
<dbReference type="PANTHER" id="PTHR11908:SF132">
    <property type="entry name" value="ALDEHYDE OXIDASE 1-RELATED"/>
    <property type="match status" value="1"/>
</dbReference>
<dbReference type="InterPro" id="IPR008274">
    <property type="entry name" value="AldOxase/xan_DH_MoCoBD1"/>
</dbReference>
<dbReference type="InterPro" id="IPR037165">
    <property type="entry name" value="AldOxase/xan_DH_Mopterin-bd_sf"/>
</dbReference>
<dbReference type="SUPFAM" id="SSF54665">
    <property type="entry name" value="CO dehydrogenase molybdoprotein N-domain-like"/>
    <property type="match status" value="1"/>
</dbReference>
<dbReference type="Proteomes" id="UP000221734">
    <property type="component" value="Chromosome Kuenenia_stuttgartiensis_MBR1"/>
</dbReference>
<feature type="domain" description="Aldehyde oxidase/xanthine dehydrogenase a/b hammerhead" evidence="4">
    <location>
        <begin position="11"/>
        <end position="118"/>
    </location>
</feature>
<dbReference type="InterPro" id="IPR000674">
    <property type="entry name" value="Ald_Oxase/Xan_DH_a/b"/>
</dbReference>
<dbReference type="Pfam" id="PF20256">
    <property type="entry name" value="MoCoBD_2"/>
    <property type="match status" value="1"/>
</dbReference>
<dbReference type="RefSeq" id="WP_099324400.1">
    <property type="nucleotide sequence ID" value="NZ_LT934425.1"/>
</dbReference>
<dbReference type="GO" id="GO:0016491">
    <property type="term" value="F:oxidoreductase activity"/>
    <property type="evidence" value="ECO:0007669"/>
    <property type="project" value="UniProtKB-KW"/>
</dbReference>
<dbReference type="PANTHER" id="PTHR11908">
    <property type="entry name" value="XANTHINE DEHYDROGENASE"/>
    <property type="match status" value="1"/>
</dbReference>
<dbReference type="EMBL" id="LT934425">
    <property type="protein sequence ID" value="SOH03594.1"/>
    <property type="molecule type" value="Genomic_DNA"/>
</dbReference>
<name>A0A2C9CCT8_KUEST</name>
<accession>A0A2C9CCT8</accession>
<dbReference type="InterPro" id="IPR046867">
    <property type="entry name" value="AldOxase/xan_DH_MoCoBD2"/>
</dbReference>
<reference evidence="6" key="1">
    <citation type="submission" date="2017-10" db="EMBL/GenBank/DDBJ databases">
        <authorList>
            <person name="Frank J."/>
        </authorList>
    </citation>
    <scope>NUCLEOTIDE SEQUENCE [LARGE SCALE GENOMIC DNA]</scope>
</reference>
<proteinExistence type="predicted"/>
<dbReference type="Gene3D" id="3.30.365.10">
    <property type="entry name" value="Aldehyde oxidase/xanthine dehydrogenase, molybdopterin binding domain"/>
    <property type="match status" value="4"/>
</dbReference>
<dbReference type="SMART" id="SM01008">
    <property type="entry name" value="Ald_Xan_dh_C"/>
    <property type="match status" value="1"/>
</dbReference>
<evidence type="ECO:0000256" key="3">
    <source>
        <dbReference type="ARBA" id="ARBA00053029"/>
    </source>
</evidence>
<sequence>MNRIDAAAHTRGESLFLDDMPLPSGMLYASVFSSPVMHGNIIRLQLQEARLAKGVVAVLSSKDIPGINQIGSIIQDEELLAQSKVNYIGQPVAVVVAESQRAARNAAKIILAEIEELSAVADPKEAFEKGYIIDTPRTFTLGDVDSLWQKCDLVAEGSCDTGGQEHVYLETQRARAVPLEGNNIRIYSSTQSPSAVQHHAAKVLGLSSHNVEVEVKRIGGGFGGKEDQATPWACMAALAAWITQRPVELVLQRGEDMKMTGKRHPYKSDFKMGVTKDGVILSYEVKHYQNSGAVADLSTAVLERTMFHSTNCYYIPNVRIFGVCCKTNLPPNTAFRGFGAPQGMFAIESAITKVAEKLNMPREEIQAKNLLAANNAFPYGQITEDCSIRTVWEKVETRYTLQKIRKRMLSFNKSHFETKKGIAVMPICFGISFTTTYMNQASALVHVFTDGSVSVSTGGVEMGQGLTTNITAIAAKALGINHNRIKVEATNTTRIANMSPSAASATTLLNGNALLLAVNQIIDRLKSLLAKELSISDKEKISIANEKVLCDAHDTGWTWDRLIHTAHQKRINLSAHGFFATPKIWFDKMKEKGSPFAYHVYGAAVIEVTLDCLRGVYTIDSVKIVHDLGRPLNETVDRAQIEGGLAQGLGWMALEDLRFNDKGQLLSRDLATYKVPDAYFMPDDIEIEFLANEESLPGPYGSKAVGEPPFMYGIGVFFALRDAMRAFMPGNDFDFATPLTPERVLLQLYPEYVKRISCKC</sequence>
<evidence type="ECO:0000256" key="1">
    <source>
        <dbReference type="ARBA" id="ARBA00022505"/>
    </source>
</evidence>
<organism evidence="5 6">
    <name type="scientific">Kuenenia stuttgartiensis</name>
    <dbReference type="NCBI Taxonomy" id="174633"/>
    <lineage>
        <taxon>Bacteria</taxon>
        <taxon>Pseudomonadati</taxon>
        <taxon>Planctomycetota</taxon>
        <taxon>Candidatus Brocadiia</taxon>
        <taxon>Candidatus Brocadiales</taxon>
        <taxon>Candidatus Brocadiaceae</taxon>
        <taxon>Candidatus Kuenenia</taxon>
    </lineage>
</organism>
<dbReference type="Pfam" id="PF02738">
    <property type="entry name" value="MoCoBD_1"/>
    <property type="match status" value="1"/>
</dbReference>
<dbReference type="FunFam" id="3.30.365.10:FF:000001">
    <property type="entry name" value="Xanthine dehydrogenase oxidase"/>
    <property type="match status" value="1"/>
</dbReference>
<evidence type="ECO:0000313" key="5">
    <source>
        <dbReference type="EMBL" id="SOH03594.1"/>
    </source>
</evidence>
<evidence type="ECO:0000313" key="6">
    <source>
        <dbReference type="Proteomes" id="UP000221734"/>
    </source>
</evidence>
<dbReference type="Pfam" id="PF01315">
    <property type="entry name" value="Ald_Xan_dh_C"/>
    <property type="match status" value="1"/>
</dbReference>
<dbReference type="OrthoDB" id="221297at2"/>
<dbReference type="Gene3D" id="3.90.1170.50">
    <property type="entry name" value="Aldehyde oxidase/xanthine dehydrogenase, a/b hammerhead"/>
    <property type="match status" value="1"/>
</dbReference>
<evidence type="ECO:0000256" key="2">
    <source>
        <dbReference type="ARBA" id="ARBA00023002"/>
    </source>
</evidence>
<evidence type="ECO:0000259" key="4">
    <source>
        <dbReference type="SMART" id="SM01008"/>
    </source>
</evidence>
<comment type="cofactor">
    <cofactor evidence="3">
        <name>Mo-molybdopterin cytosine dinucleotide</name>
        <dbReference type="ChEBI" id="CHEBI:71308"/>
    </cofactor>
</comment>